<dbReference type="GO" id="GO:0005634">
    <property type="term" value="C:nucleus"/>
    <property type="evidence" value="ECO:0007669"/>
    <property type="project" value="TreeGrafter"/>
</dbReference>
<dbReference type="SUPFAM" id="SSF56112">
    <property type="entry name" value="Protein kinase-like (PK-like)"/>
    <property type="match status" value="1"/>
</dbReference>
<keyword evidence="2" id="KW-1185">Reference proteome</keyword>
<feature type="domain" description="Protein kinase" evidence="1">
    <location>
        <begin position="217"/>
        <end position="527"/>
    </location>
</feature>
<name>A0A914ZWC1_PARUN</name>
<dbReference type="GO" id="GO:0005524">
    <property type="term" value="F:ATP binding"/>
    <property type="evidence" value="ECO:0007669"/>
    <property type="project" value="InterPro"/>
</dbReference>
<dbReference type="GO" id="GO:0032436">
    <property type="term" value="P:positive regulation of proteasomal ubiquitin-dependent protein catabolic process"/>
    <property type="evidence" value="ECO:0007669"/>
    <property type="project" value="TreeGrafter"/>
</dbReference>
<proteinExistence type="predicted"/>
<dbReference type="WBParaSite" id="PgB42_g001_t07">
    <property type="protein sequence ID" value="PgB42_g001_t07"/>
    <property type="gene ID" value="PgB42_g001"/>
</dbReference>
<dbReference type="Proteomes" id="UP000887569">
    <property type="component" value="Unplaced"/>
</dbReference>
<accession>A0A914ZWC1</accession>
<dbReference type="PROSITE" id="PS50011">
    <property type="entry name" value="PROTEIN_KINASE_DOM"/>
    <property type="match status" value="1"/>
</dbReference>
<protein>
    <submittedName>
        <fullName evidence="3">Protein kinase domain-containing protein</fullName>
    </submittedName>
</protein>
<dbReference type="GO" id="GO:0004672">
    <property type="term" value="F:protein kinase activity"/>
    <property type="evidence" value="ECO:0007669"/>
    <property type="project" value="InterPro"/>
</dbReference>
<evidence type="ECO:0000313" key="3">
    <source>
        <dbReference type="WBParaSite" id="PgB42_g001_t07"/>
    </source>
</evidence>
<dbReference type="AlphaFoldDB" id="A0A914ZWC1"/>
<reference evidence="3" key="1">
    <citation type="submission" date="2022-11" db="UniProtKB">
        <authorList>
            <consortium name="WormBaseParasite"/>
        </authorList>
    </citation>
    <scope>IDENTIFICATION</scope>
</reference>
<dbReference type="Gene3D" id="1.10.510.10">
    <property type="entry name" value="Transferase(Phosphotransferase) domain 1"/>
    <property type="match status" value="1"/>
</dbReference>
<dbReference type="PANTHER" id="PTHR22961:SF13">
    <property type="entry name" value="TRIBBLES"/>
    <property type="match status" value="1"/>
</dbReference>
<dbReference type="GO" id="GO:0031434">
    <property type="term" value="F:mitogen-activated protein kinase kinase binding"/>
    <property type="evidence" value="ECO:0007669"/>
    <property type="project" value="TreeGrafter"/>
</dbReference>
<evidence type="ECO:0000259" key="1">
    <source>
        <dbReference type="PROSITE" id="PS50011"/>
    </source>
</evidence>
<dbReference type="SMART" id="SM00220">
    <property type="entry name" value="S_TKc"/>
    <property type="match status" value="1"/>
</dbReference>
<dbReference type="PANTHER" id="PTHR22961">
    <property type="entry name" value="SER/THR PROTEIN KINASE-TRB"/>
    <property type="match status" value="1"/>
</dbReference>
<organism evidence="2 3">
    <name type="scientific">Parascaris univalens</name>
    <name type="common">Nematode worm</name>
    <dbReference type="NCBI Taxonomy" id="6257"/>
    <lineage>
        <taxon>Eukaryota</taxon>
        <taxon>Metazoa</taxon>
        <taxon>Ecdysozoa</taxon>
        <taxon>Nematoda</taxon>
        <taxon>Chromadorea</taxon>
        <taxon>Rhabditida</taxon>
        <taxon>Spirurina</taxon>
        <taxon>Ascaridomorpha</taxon>
        <taxon>Ascaridoidea</taxon>
        <taxon>Ascarididae</taxon>
        <taxon>Parascaris</taxon>
    </lineage>
</organism>
<sequence>MRWDLILVVEPLRRCHVHCSRILATWNKKGFRLFPVKIAVVIPVGDDEVCMSGFFSHVILCCHRDSMCVKGMNEFRLGEVTALLAEGIWPIKRLKAIGAFPKTTSAPLDSLRPFVSSDRSSFIALRFDRMSASNIECTSSIACEDVDRPSAEELSSSAPSLSRKRLAARRLPPITLVTHPTLLPTDTDSTTVASLTPFSSHESLADDADIKRQRLDVPVSQPSGGCVFPEVLDGQSGSPCGSSERDDAQKVCANWSNINNAVVGGYQLVGAGKEFTAFHKETKVVKTCQLIDSDQYQKILKMRERLNEADKYWKYDDLEEMREFVLSSETEVCEDEYGRRFMFSPWQYGTLQRKMQTALCVLPELEVQPLFKQIVRGITFCHTIGVVVRDLKLRKFIFTDKDLTRLRLHDVFDLFICEELNNDGVRDRHSCPAYVAPEILVKGPAEYAGRPADVWALGVLLYVLLFRRYPFNDVTPQRLFSRILKARFCIPVDANISYAARALIYGMLRKEPSERPTAKQLLHMPWISTTFEALSKQIKFWIAPVHFLRTGTMLHAPLVAELPLSLTSRLQLTSESLTTLSSSTGIAIPSTRRLYNREDGGDHVVPDVAASVISGQGHNPEAVRDVLGSVSGEQSERYIRDAWRALSSGSLLTSELLSHTFARL</sequence>
<evidence type="ECO:0000313" key="2">
    <source>
        <dbReference type="Proteomes" id="UP000887569"/>
    </source>
</evidence>
<dbReference type="Pfam" id="PF00069">
    <property type="entry name" value="Pkinase"/>
    <property type="match status" value="1"/>
</dbReference>
<dbReference type="InterPro" id="IPR000719">
    <property type="entry name" value="Prot_kinase_dom"/>
</dbReference>
<dbReference type="InterPro" id="IPR011009">
    <property type="entry name" value="Kinase-like_dom_sf"/>
</dbReference>
<dbReference type="InterPro" id="IPR024104">
    <property type="entry name" value="Tribbles/Ser_Thr_kinase_40"/>
</dbReference>